<dbReference type="RefSeq" id="WP_378228969.1">
    <property type="nucleotide sequence ID" value="NZ_JBHSLL010000025.1"/>
</dbReference>
<comment type="caution">
    <text evidence="2">The sequence shown here is derived from an EMBL/GenBank/DDBJ whole genome shotgun (WGS) entry which is preliminary data.</text>
</comment>
<evidence type="ECO:0000313" key="3">
    <source>
        <dbReference type="Proteomes" id="UP001596016"/>
    </source>
</evidence>
<name>A0ABW0GWJ5_9HYPH</name>
<reference evidence="3" key="1">
    <citation type="journal article" date="2019" name="Int. J. Syst. Evol. Microbiol.">
        <title>The Global Catalogue of Microorganisms (GCM) 10K type strain sequencing project: providing services to taxonomists for standard genome sequencing and annotation.</title>
        <authorList>
            <consortium name="The Broad Institute Genomics Platform"/>
            <consortium name="The Broad Institute Genome Sequencing Center for Infectious Disease"/>
            <person name="Wu L."/>
            <person name="Ma J."/>
        </authorList>
    </citation>
    <scope>NUCLEOTIDE SEQUENCE [LARGE SCALE GENOMIC DNA]</scope>
    <source>
        <strain evidence="3">CGMCC 4.1415</strain>
    </source>
</reference>
<keyword evidence="3" id="KW-1185">Reference proteome</keyword>
<evidence type="ECO:0000259" key="1">
    <source>
        <dbReference type="Pfam" id="PF01755"/>
    </source>
</evidence>
<protein>
    <submittedName>
        <fullName evidence="2">Glycosyltransferase family 25 protein</fullName>
    </submittedName>
</protein>
<feature type="domain" description="Glycosyl transferase family 25" evidence="1">
    <location>
        <begin position="13"/>
        <end position="193"/>
    </location>
</feature>
<dbReference type="CDD" id="cd06532">
    <property type="entry name" value="Glyco_transf_25"/>
    <property type="match status" value="1"/>
</dbReference>
<accession>A0ABW0GWJ5</accession>
<dbReference type="Proteomes" id="UP001596016">
    <property type="component" value="Unassembled WGS sequence"/>
</dbReference>
<proteinExistence type="predicted"/>
<sequence>MTSVRDREKLSIAVYVINLEDSKERLDLIRSQLDSLGIAFARVPAFDGRKLDLSKVEDYDADRSMRYMGRELVGGEIGCYRSHLSAAEHFLASDACYALVLEDDAHLLCNPLELLAKALPDLEMIDPDWLLMNIGNRKLKYSSSLSRYNVDARNYVLAAAHYFPMGTRAIVWSRKGARNFVAKHRTIFAPIDNYFRFWLTRQGHGYSFWPAPITATDAKSQIMASDEGERDKYGRKWYHSFAKKKRLLEEKIIALRHKYLSKLKLKSDNTKRAWSADPNE</sequence>
<dbReference type="InterPro" id="IPR002654">
    <property type="entry name" value="Glyco_trans_25"/>
</dbReference>
<dbReference type="Pfam" id="PF01755">
    <property type="entry name" value="Glyco_transf_25"/>
    <property type="match status" value="1"/>
</dbReference>
<dbReference type="EMBL" id="JBHSLL010000025">
    <property type="protein sequence ID" value="MFC5386046.1"/>
    <property type="molecule type" value="Genomic_DNA"/>
</dbReference>
<organism evidence="2 3">
    <name type="scientific">Aquamicrobium segne</name>
    <dbReference type="NCBI Taxonomy" id="469547"/>
    <lineage>
        <taxon>Bacteria</taxon>
        <taxon>Pseudomonadati</taxon>
        <taxon>Pseudomonadota</taxon>
        <taxon>Alphaproteobacteria</taxon>
        <taxon>Hyphomicrobiales</taxon>
        <taxon>Phyllobacteriaceae</taxon>
        <taxon>Aquamicrobium</taxon>
    </lineage>
</organism>
<gene>
    <name evidence="2" type="ORF">ACFPLB_08720</name>
</gene>
<evidence type="ECO:0000313" key="2">
    <source>
        <dbReference type="EMBL" id="MFC5386046.1"/>
    </source>
</evidence>